<accession>A0AAV9GL59</accession>
<gene>
    <name evidence="3" type="ORF">QBC34DRAFT_464363</name>
</gene>
<evidence type="ECO:0000313" key="3">
    <source>
        <dbReference type="EMBL" id="KAK4448659.1"/>
    </source>
</evidence>
<sequence length="911" mass="102786">MQSSSRLANAQSRPQRTPDVDTDEIARARGKGGWRFCRGPCRHDEENMKDGEPHKRCLSGLWASDPRMKKRDLDEGPSIPSSRWILESRDFQDFLSDDSARLLWIQTEMSDDSLDCVIDEVPNLIDPGTPVAYCFCPQAVSEDDRKGPPPMGDGFEESLSGLIYLLVESRPFLVPWVWKDSPDSYTVRSQVKILERVHILERMLAHPNLGTVFLVIGDLGAPKSIEHRHFLEFMMKSARSGRAKWIISSRFSPRLRENRFRRLQWELVPNLGKKEDPVLASLKWLRLMNKRGGVDVLDSAPTSLEPPTEKVHPSDFEAPRSPCSGSEMGSKAQDLETSKPIYEELVPYDEFRTVTLWGGNDTGDIKCTIQRECIHHPPPFEALSYEWRPLGNSEEEVMRYITVNDKAFPVGQNLWDALRHLRPRPGGKRRLWIDAICIWQSSDRDRNMQVVIMPIIYSSATTVISWVGMTMPEVVKASMSFLSSLPGIGAANMNESGVTHLPPSVSANKRAKSAATRINYHGPEWLDIRAFFSLRYWKRLWVAQEVVLSHRLQIQCEEVSVDSATLSSFLEFLRDSDNDLPKRIRDLLRTPAGAILSYRHDVQSLPRRDFPLLRETLATFAGSRCSDPRDHVYGLLGITSRDTTVQPDYSKSALGLYVDMMSERRLRTDAQLMSFSQLLQRVMGGLFHPSNPMSNVSSNTDEELHKPGTFYTRARICGNISLVGDTYTTAEAGSKLLEDWHALYFHHVRTHRPGDELPLPVKQALLDIHKDVKKAVSINSRLSYAYVGIGPKSQKPSWDQIRLRYDDDTAAETETCPGHATPGSLCPCLRTERLDTAPRWIIGTRGQVGLVAGAAQEGDTICHFENSDVAVIVRRFADGFFHSIVGRGLIFRKWNEEPCCGGVEGAFEGAL</sequence>
<evidence type="ECO:0000313" key="4">
    <source>
        <dbReference type="Proteomes" id="UP001321760"/>
    </source>
</evidence>
<dbReference type="PANTHER" id="PTHR24148:SF64">
    <property type="entry name" value="HETEROKARYON INCOMPATIBILITY DOMAIN-CONTAINING PROTEIN"/>
    <property type="match status" value="1"/>
</dbReference>
<feature type="compositionally biased region" description="Polar residues" evidence="1">
    <location>
        <begin position="1"/>
        <end position="15"/>
    </location>
</feature>
<reference evidence="3" key="2">
    <citation type="submission" date="2023-05" db="EMBL/GenBank/DDBJ databases">
        <authorList>
            <consortium name="Lawrence Berkeley National Laboratory"/>
            <person name="Steindorff A."/>
            <person name="Hensen N."/>
            <person name="Bonometti L."/>
            <person name="Westerberg I."/>
            <person name="Brannstrom I.O."/>
            <person name="Guillou S."/>
            <person name="Cros-Aarteil S."/>
            <person name="Calhoun S."/>
            <person name="Haridas S."/>
            <person name="Kuo A."/>
            <person name="Mondo S."/>
            <person name="Pangilinan J."/>
            <person name="Riley R."/>
            <person name="Labutti K."/>
            <person name="Andreopoulos B."/>
            <person name="Lipzen A."/>
            <person name="Chen C."/>
            <person name="Yanf M."/>
            <person name="Daum C."/>
            <person name="Ng V."/>
            <person name="Clum A."/>
            <person name="Ohm R."/>
            <person name="Martin F."/>
            <person name="Silar P."/>
            <person name="Natvig D."/>
            <person name="Lalanne C."/>
            <person name="Gautier V."/>
            <person name="Ament-Velasquez S.L."/>
            <person name="Kruys A."/>
            <person name="Hutchinson M.I."/>
            <person name="Powell A.J."/>
            <person name="Barry K."/>
            <person name="Miller A.N."/>
            <person name="Grigoriev I.V."/>
            <person name="Debuchy R."/>
            <person name="Gladieux P."/>
            <person name="Thoren M.H."/>
            <person name="Johannesson H."/>
        </authorList>
    </citation>
    <scope>NUCLEOTIDE SEQUENCE</scope>
    <source>
        <strain evidence="3">PSN243</strain>
    </source>
</reference>
<organism evidence="3 4">
    <name type="scientific">Podospora aff. communis PSN243</name>
    <dbReference type="NCBI Taxonomy" id="3040156"/>
    <lineage>
        <taxon>Eukaryota</taxon>
        <taxon>Fungi</taxon>
        <taxon>Dikarya</taxon>
        <taxon>Ascomycota</taxon>
        <taxon>Pezizomycotina</taxon>
        <taxon>Sordariomycetes</taxon>
        <taxon>Sordariomycetidae</taxon>
        <taxon>Sordariales</taxon>
        <taxon>Podosporaceae</taxon>
        <taxon>Podospora</taxon>
    </lineage>
</organism>
<dbReference type="Pfam" id="PF06985">
    <property type="entry name" value="HET"/>
    <property type="match status" value="1"/>
</dbReference>
<dbReference type="EMBL" id="MU865941">
    <property type="protein sequence ID" value="KAK4448659.1"/>
    <property type="molecule type" value="Genomic_DNA"/>
</dbReference>
<evidence type="ECO:0000259" key="2">
    <source>
        <dbReference type="Pfam" id="PF06985"/>
    </source>
</evidence>
<dbReference type="PANTHER" id="PTHR24148">
    <property type="entry name" value="ANKYRIN REPEAT DOMAIN-CONTAINING PROTEIN 39 HOMOLOG-RELATED"/>
    <property type="match status" value="1"/>
</dbReference>
<evidence type="ECO:0000256" key="1">
    <source>
        <dbReference type="SAM" id="MobiDB-lite"/>
    </source>
</evidence>
<dbReference type="AlphaFoldDB" id="A0AAV9GL59"/>
<feature type="region of interest" description="Disordered" evidence="1">
    <location>
        <begin position="298"/>
        <end position="334"/>
    </location>
</feature>
<protein>
    <submittedName>
        <fullName evidence="3">Heterokaryon incompatibility protein-domain-containing protein</fullName>
    </submittedName>
</protein>
<reference evidence="3" key="1">
    <citation type="journal article" date="2023" name="Mol. Phylogenet. Evol.">
        <title>Genome-scale phylogeny and comparative genomics of the fungal order Sordariales.</title>
        <authorList>
            <person name="Hensen N."/>
            <person name="Bonometti L."/>
            <person name="Westerberg I."/>
            <person name="Brannstrom I.O."/>
            <person name="Guillou S."/>
            <person name="Cros-Aarteil S."/>
            <person name="Calhoun S."/>
            <person name="Haridas S."/>
            <person name="Kuo A."/>
            <person name="Mondo S."/>
            <person name="Pangilinan J."/>
            <person name="Riley R."/>
            <person name="LaButti K."/>
            <person name="Andreopoulos B."/>
            <person name="Lipzen A."/>
            <person name="Chen C."/>
            <person name="Yan M."/>
            <person name="Daum C."/>
            <person name="Ng V."/>
            <person name="Clum A."/>
            <person name="Steindorff A."/>
            <person name="Ohm R.A."/>
            <person name="Martin F."/>
            <person name="Silar P."/>
            <person name="Natvig D.O."/>
            <person name="Lalanne C."/>
            <person name="Gautier V."/>
            <person name="Ament-Velasquez S.L."/>
            <person name="Kruys A."/>
            <person name="Hutchinson M.I."/>
            <person name="Powell A.J."/>
            <person name="Barry K."/>
            <person name="Miller A.N."/>
            <person name="Grigoriev I.V."/>
            <person name="Debuchy R."/>
            <person name="Gladieux P."/>
            <person name="Hiltunen Thoren M."/>
            <person name="Johannesson H."/>
        </authorList>
    </citation>
    <scope>NUCLEOTIDE SEQUENCE</scope>
    <source>
        <strain evidence="3">PSN243</strain>
    </source>
</reference>
<feature type="compositionally biased region" description="Basic and acidic residues" evidence="1">
    <location>
        <begin position="16"/>
        <end position="27"/>
    </location>
</feature>
<name>A0AAV9GL59_9PEZI</name>
<comment type="caution">
    <text evidence="3">The sequence shown here is derived from an EMBL/GenBank/DDBJ whole genome shotgun (WGS) entry which is preliminary data.</text>
</comment>
<feature type="domain" description="Heterokaryon incompatibility" evidence="2">
    <location>
        <begin position="380"/>
        <end position="545"/>
    </location>
</feature>
<proteinExistence type="predicted"/>
<feature type="region of interest" description="Disordered" evidence="1">
    <location>
        <begin position="1"/>
        <end position="27"/>
    </location>
</feature>
<dbReference type="InterPro" id="IPR052895">
    <property type="entry name" value="HetReg/Transcr_Mod"/>
</dbReference>
<dbReference type="Proteomes" id="UP001321760">
    <property type="component" value="Unassembled WGS sequence"/>
</dbReference>
<feature type="compositionally biased region" description="Basic and acidic residues" evidence="1">
    <location>
        <begin position="307"/>
        <end position="318"/>
    </location>
</feature>
<keyword evidence="4" id="KW-1185">Reference proteome</keyword>
<dbReference type="InterPro" id="IPR010730">
    <property type="entry name" value="HET"/>
</dbReference>